<dbReference type="Proteomes" id="UP001054837">
    <property type="component" value="Unassembled WGS sequence"/>
</dbReference>
<dbReference type="EMBL" id="BPLQ01008449">
    <property type="protein sequence ID" value="GIY37444.1"/>
    <property type="molecule type" value="Genomic_DNA"/>
</dbReference>
<accession>A0AAV4STR4</accession>
<reference evidence="1 2" key="1">
    <citation type="submission" date="2021-06" db="EMBL/GenBank/DDBJ databases">
        <title>Caerostris darwini draft genome.</title>
        <authorList>
            <person name="Kono N."/>
            <person name="Arakawa K."/>
        </authorList>
    </citation>
    <scope>NUCLEOTIDE SEQUENCE [LARGE SCALE GENOMIC DNA]</scope>
</reference>
<gene>
    <name evidence="1" type="ORF">CDAR_433801</name>
</gene>
<proteinExistence type="predicted"/>
<dbReference type="AlphaFoldDB" id="A0AAV4STR4"/>
<sequence>MASNLYRTAYESIDREKMLEVMLEMGIPEKLVKRMKMIFSKVKCRVKLETEVSDVFYTEKGQKQSDSLPCQLFNAALAMTISDSKRKMKFGE</sequence>
<evidence type="ECO:0008006" key="3">
    <source>
        <dbReference type="Google" id="ProtNLM"/>
    </source>
</evidence>
<protein>
    <recommendedName>
        <fullName evidence="3">Reverse transcriptase domain-containing protein</fullName>
    </recommendedName>
</protein>
<evidence type="ECO:0000313" key="1">
    <source>
        <dbReference type="EMBL" id="GIY37444.1"/>
    </source>
</evidence>
<organism evidence="1 2">
    <name type="scientific">Caerostris darwini</name>
    <dbReference type="NCBI Taxonomy" id="1538125"/>
    <lineage>
        <taxon>Eukaryota</taxon>
        <taxon>Metazoa</taxon>
        <taxon>Ecdysozoa</taxon>
        <taxon>Arthropoda</taxon>
        <taxon>Chelicerata</taxon>
        <taxon>Arachnida</taxon>
        <taxon>Araneae</taxon>
        <taxon>Araneomorphae</taxon>
        <taxon>Entelegynae</taxon>
        <taxon>Araneoidea</taxon>
        <taxon>Araneidae</taxon>
        <taxon>Caerostris</taxon>
    </lineage>
</organism>
<name>A0AAV4STR4_9ARAC</name>
<evidence type="ECO:0000313" key="2">
    <source>
        <dbReference type="Proteomes" id="UP001054837"/>
    </source>
</evidence>
<keyword evidence="2" id="KW-1185">Reference proteome</keyword>
<comment type="caution">
    <text evidence="1">The sequence shown here is derived from an EMBL/GenBank/DDBJ whole genome shotgun (WGS) entry which is preliminary data.</text>
</comment>